<dbReference type="Proteomes" id="UP001465976">
    <property type="component" value="Unassembled WGS sequence"/>
</dbReference>
<feature type="compositionally biased region" description="Basic and acidic residues" evidence="1">
    <location>
        <begin position="186"/>
        <end position="196"/>
    </location>
</feature>
<keyword evidence="3" id="KW-1185">Reference proteome</keyword>
<protein>
    <submittedName>
        <fullName evidence="2">Uncharacterized protein</fullName>
    </submittedName>
</protein>
<reference evidence="2 3" key="1">
    <citation type="submission" date="2024-02" db="EMBL/GenBank/DDBJ databases">
        <title>A draft genome for the cacao thread blight pathogen Marasmius crinis-equi.</title>
        <authorList>
            <person name="Cohen S.P."/>
            <person name="Baruah I.K."/>
            <person name="Amoako-Attah I."/>
            <person name="Bukari Y."/>
            <person name="Meinhardt L.W."/>
            <person name="Bailey B.A."/>
        </authorList>
    </citation>
    <scope>NUCLEOTIDE SEQUENCE [LARGE SCALE GENOMIC DNA]</scope>
    <source>
        <strain evidence="2 3">GH-76</strain>
    </source>
</reference>
<dbReference type="EMBL" id="JBAHYK010000942">
    <property type="protein sequence ID" value="KAL0570402.1"/>
    <property type="molecule type" value="Genomic_DNA"/>
</dbReference>
<feature type="region of interest" description="Disordered" evidence="1">
    <location>
        <begin position="1"/>
        <end position="66"/>
    </location>
</feature>
<sequence>MDEAESPQMWPTLDSMDSEDQLATLLRPSILMKGLKTPPRSRSSSTSTPPRQPRKSRYQKSSHIPISCPAETALETLMASTHISDSSPKRRNQSQCAVKSLFFVPPPPAQLLLPNRLQRPALSTFGHSDTRIQTSRKDTARNFARSNSTSQIPRHEGSDFSSNSAGAGITFKYDLGHGRGMKRMRSKSEQENEDVGKVFSEQRSSTSTLWSSSSLLTSLDGGSFRRSATYQEGQNSSLARYLGMR</sequence>
<feature type="region of interest" description="Disordered" evidence="1">
    <location>
        <begin position="180"/>
        <end position="202"/>
    </location>
</feature>
<feature type="compositionally biased region" description="Low complexity" evidence="1">
    <location>
        <begin position="37"/>
        <end position="49"/>
    </location>
</feature>
<accession>A0ABR3F5C5</accession>
<gene>
    <name evidence="2" type="ORF">V5O48_011560</name>
</gene>
<evidence type="ECO:0000313" key="3">
    <source>
        <dbReference type="Proteomes" id="UP001465976"/>
    </source>
</evidence>
<organism evidence="2 3">
    <name type="scientific">Marasmius crinis-equi</name>
    <dbReference type="NCBI Taxonomy" id="585013"/>
    <lineage>
        <taxon>Eukaryota</taxon>
        <taxon>Fungi</taxon>
        <taxon>Dikarya</taxon>
        <taxon>Basidiomycota</taxon>
        <taxon>Agaricomycotina</taxon>
        <taxon>Agaricomycetes</taxon>
        <taxon>Agaricomycetidae</taxon>
        <taxon>Agaricales</taxon>
        <taxon>Marasmiineae</taxon>
        <taxon>Marasmiaceae</taxon>
        <taxon>Marasmius</taxon>
    </lineage>
</organism>
<evidence type="ECO:0000313" key="2">
    <source>
        <dbReference type="EMBL" id="KAL0570402.1"/>
    </source>
</evidence>
<comment type="caution">
    <text evidence="2">The sequence shown here is derived from an EMBL/GenBank/DDBJ whole genome shotgun (WGS) entry which is preliminary data.</text>
</comment>
<feature type="region of interest" description="Disordered" evidence="1">
    <location>
        <begin position="129"/>
        <end position="163"/>
    </location>
</feature>
<proteinExistence type="predicted"/>
<evidence type="ECO:0000256" key="1">
    <source>
        <dbReference type="SAM" id="MobiDB-lite"/>
    </source>
</evidence>
<name>A0ABR3F5C5_9AGAR</name>